<dbReference type="KEGG" id="nib:GU926_03880"/>
<dbReference type="AlphaFoldDB" id="A0A6P1P4P0"/>
<evidence type="ECO:0000313" key="2">
    <source>
        <dbReference type="Proteomes" id="UP000464214"/>
    </source>
</evidence>
<dbReference type="EMBL" id="CP047897">
    <property type="protein sequence ID" value="QHL89332.1"/>
    <property type="molecule type" value="Genomic_DNA"/>
</dbReference>
<name>A0A6P1P4P0_9BACT</name>
<dbReference type="Proteomes" id="UP000464214">
    <property type="component" value="Chromosome"/>
</dbReference>
<proteinExistence type="predicted"/>
<organism evidence="1 2">
    <name type="scientific">Nibribacter ruber</name>
    <dbReference type="NCBI Taxonomy" id="2698458"/>
    <lineage>
        <taxon>Bacteria</taxon>
        <taxon>Pseudomonadati</taxon>
        <taxon>Bacteroidota</taxon>
        <taxon>Cytophagia</taxon>
        <taxon>Cytophagales</taxon>
        <taxon>Hymenobacteraceae</taxon>
        <taxon>Nibribacter</taxon>
    </lineage>
</organism>
<sequence>MPFQEADLVGRLPEKFTCPFDRQPHAVAKMAAVQLQIHLQEQRVWEHNFGLRNGQEGPVIGKMFGVLVVQAEQGELGFLAAFSGKLAGSNHHAYFVPPVFDSLTEGSFLNLGMAALTQLNNQIKALSTETPTVGNQVLQAELMAQRKLHSLALQEQLFEEYHFLNQGGEVKTLRQLFKKESGKNPPAGAGECAGPKLLQYAFQHKLQPLAMAEFWWGQSPKSVHWQHGHFYPACQEKCAPILAHMLQGLID</sequence>
<reference evidence="1 2" key="1">
    <citation type="submission" date="2020-01" db="EMBL/GenBank/DDBJ databases">
        <authorList>
            <person name="Kim M."/>
        </authorList>
    </citation>
    <scope>NUCLEOTIDE SEQUENCE [LARGE SCALE GENOMIC DNA]</scope>
    <source>
        <strain evidence="1 2">BT10</strain>
    </source>
</reference>
<evidence type="ECO:0000313" key="1">
    <source>
        <dbReference type="EMBL" id="QHL89332.1"/>
    </source>
</evidence>
<gene>
    <name evidence="1" type="ORF">GU926_03880</name>
</gene>
<accession>A0A6P1P4P0</accession>
<keyword evidence="2" id="KW-1185">Reference proteome</keyword>
<protein>
    <submittedName>
        <fullName evidence="1">Pseudouridylate synthase</fullName>
    </submittedName>
</protein>